<evidence type="ECO:0000313" key="2">
    <source>
        <dbReference type="Proteomes" id="UP000799754"/>
    </source>
</evidence>
<keyword evidence="2" id="KW-1185">Reference proteome</keyword>
<protein>
    <submittedName>
        <fullName evidence="1">WD40 repeat-like protein</fullName>
    </submittedName>
</protein>
<accession>A0ACB6RV37</accession>
<name>A0ACB6RV37_9PLEO</name>
<comment type="caution">
    <text evidence="1">The sequence shown here is derived from an EMBL/GenBank/DDBJ whole genome shotgun (WGS) entry which is preliminary data.</text>
</comment>
<proteinExistence type="predicted"/>
<feature type="non-terminal residue" evidence="1">
    <location>
        <position position="1"/>
    </location>
</feature>
<organism evidence="1 2">
    <name type="scientific">Macroventuria anomochaeta</name>
    <dbReference type="NCBI Taxonomy" id="301207"/>
    <lineage>
        <taxon>Eukaryota</taxon>
        <taxon>Fungi</taxon>
        <taxon>Dikarya</taxon>
        <taxon>Ascomycota</taxon>
        <taxon>Pezizomycotina</taxon>
        <taxon>Dothideomycetes</taxon>
        <taxon>Pleosporomycetidae</taxon>
        <taxon>Pleosporales</taxon>
        <taxon>Pleosporineae</taxon>
        <taxon>Didymellaceae</taxon>
        <taxon>Macroventuria</taxon>
    </lineage>
</organism>
<reference evidence="1" key="1">
    <citation type="journal article" date="2020" name="Stud. Mycol.">
        <title>101 Dothideomycetes genomes: a test case for predicting lifestyles and emergence of pathogens.</title>
        <authorList>
            <person name="Haridas S."/>
            <person name="Albert R."/>
            <person name="Binder M."/>
            <person name="Bloem J."/>
            <person name="Labutti K."/>
            <person name="Salamov A."/>
            <person name="Andreopoulos B."/>
            <person name="Baker S."/>
            <person name="Barry K."/>
            <person name="Bills G."/>
            <person name="Bluhm B."/>
            <person name="Cannon C."/>
            <person name="Castanera R."/>
            <person name="Culley D."/>
            <person name="Daum C."/>
            <person name="Ezra D."/>
            <person name="Gonzalez J."/>
            <person name="Henrissat B."/>
            <person name="Kuo A."/>
            <person name="Liang C."/>
            <person name="Lipzen A."/>
            <person name="Lutzoni F."/>
            <person name="Magnuson J."/>
            <person name="Mondo S."/>
            <person name="Nolan M."/>
            <person name="Ohm R."/>
            <person name="Pangilinan J."/>
            <person name="Park H.-J."/>
            <person name="Ramirez L."/>
            <person name="Alfaro M."/>
            <person name="Sun H."/>
            <person name="Tritt A."/>
            <person name="Yoshinaga Y."/>
            <person name="Zwiers L.-H."/>
            <person name="Turgeon B."/>
            <person name="Goodwin S."/>
            <person name="Spatafora J."/>
            <person name="Crous P."/>
            <person name="Grigoriev I."/>
        </authorList>
    </citation>
    <scope>NUCLEOTIDE SEQUENCE</scope>
    <source>
        <strain evidence="1">CBS 525.71</strain>
    </source>
</reference>
<sequence>VAFSHDSSKLALASGDNTVKVWYASSGACLQTLEGHSSSISSVAFSHDSTRLASASYDETVKVWDASSGACLQTLDIERSLYTLSFDSTSSFLRTDIGTIPIHSSETFSEVAIVDSELPLYIGTSLSSDSTWVKHDGTNMLWIPSEYQPSCFALCGCTIVMGVGSGRMWSCSIDLRTYICSSQSVGKSWFPSRVS</sequence>
<dbReference type="EMBL" id="MU006728">
    <property type="protein sequence ID" value="KAF2625004.1"/>
    <property type="molecule type" value="Genomic_DNA"/>
</dbReference>
<evidence type="ECO:0000313" key="1">
    <source>
        <dbReference type="EMBL" id="KAF2625004.1"/>
    </source>
</evidence>
<dbReference type="Proteomes" id="UP000799754">
    <property type="component" value="Unassembled WGS sequence"/>
</dbReference>
<gene>
    <name evidence="1" type="ORF">BU25DRAFT_474554</name>
</gene>